<dbReference type="EMBL" id="JAUYVO010000009">
    <property type="protein sequence ID" value="MDP2523521.1"/>
    <property type="molecule type" value="Genomic_DNA"/>
</dbReference>
<evidence type="ECO:0000313" key="2">
    <source>
        <dbReference type="EMBL" id="MDP2523521.1"/>
    </source>
</evidence>
<evidence type="ECO:0000313" key="3">
    <source>
        <dbReference type="Proteomes" id="UP001177341"/>
    </source>
</evidence>
<organism evidence="2 3">
    <name type="scientific">Neptunomonas phycophila</name>
    <dbReference type="NCBI Taxonomy" id="1572645"/>
    <lineage>
        <taxon>Bacteria</taxon>
        <taxon>Pseudomonadati</taxon>
        <taxon>Pseudomonadota</taxon>
        <taxon>Gammaproteobacteria</taxon>
        <taxon>Oceanospirillales</taxon>
        <taxon>Oceanospirillaceae</taxon>
        <taxon>Neptunomonas</taxon>
    </lineage>
</organism>
<name>A0ABT9EWT8_9GAMM</name>
<dbReference type="InterPro" id="IPR008136">
    <property type="entry name" value="CinA_C"/>
</dbReference>
<dbReference type="Pfam" id="PF02464">
    <property type="entry name" value="CinA"/>
    <property type="match status" value="1"/>
</dbReference>
<accession>A0ABT9EWT8</accession>
<comment type="caution">
    <text evidence="2">The sequence shown here is derived from an EMBL/GenBank/DDBJ whole genome shotgun (WGS) entry which is preliminary data.</text>
</comment>
<feature type="domain" description="CinA C-terminal" evidence="1">
    <location>
        <begin position="12"/>
        <end position="164"/>
    </location>
</feature>
<gene>
    <name evidence="2" type="ORF">Q8W30_13175</name>
</gene>
<reference evidence="2" key="1">
    <citation type="submission" date="2023-07" db="EMBL/GenBank/DDBJ databases">
        <title>Genome content predicts the carbon catabolic preferences of heterotrophic bacteria.</title>
        <authorList>
            <person name="Gralka M."/>
        </authorList>
    </citation>
    <scope>NUCLEOTIDE SEQUENCE</scope>
    <source>
        <strain evidence="2">5G01</strain>
    </source>
</reference>
<dbReference type="InterPro" id="IPR036653">
    <property type="entry name" value="CinA-like_C"/>
</dbReference>
<dbReference type="Gene3D" id="3.90.950.20">
    <property type="entry name" value="CinA-like"/>
    <property type="match status" value="1"/>
</dbReference>
<keyword evidence="3" id="KW-1185">Reference proteome</keyword>
<proteinExistence type="predicted"/>
<dbReference type="SUPFAM" id="SSF142433">
    <property type="entry name" value="CinA-like"/>
    <property type="match status" value="1"/>
</dbReference>
<dbReference type="NCBIfam" id="TIGR00199">
    <property type="entry name" value="PncC_domain"/>
    <property type="match status" value="1"/>
</dbReference>
<sequence length="167" mass="16981">MIINMGNSISTTELATAVGERLALAGHVLATAESCTGGGIAQAVTAIAGSSAWFDCGFVTYSNEAKTAMLGVKESTLIEHGAVSEAVVREMAEGALHSSQATLAVSVSGIAGPGGGSKEKPVGTVWLAWSSKNKSTVAACFSFNGDRESVRNQAVNEALNGVIKYSV</sequence>
<evidence type="ECO:0000259" key="1">
    <source>
        <dbReference type="Pfam" id="PF02464"/>
    </source>
</evidence>
<dbReference type="RefSeq" id="WP_305450939.1">
    <property type="nucleotide sequence ID" value="NZ_JAUYVO010000009.1"/>
</dbReference>
<dbReference type="Proteomes" id="UP001177341">
    <property type="component" value="Unassembled WGS sequence"/>
</dbReference>
<protein>
    <submittedName>
        <fullName evidence="2">Nicotinamide-nucleotide amidohydrolase family protein</fullName>
    </submittedName>
</protein>